<comment type="caution">
    <text evidence="1">The sequence shown here is derived from an EMBL/GenBank/DDBJ whole genome shotgun (WGS) entry which is preliminary data.</text>
</comment>
<organism evidence="1 2">
    <name type="scientific">Arabidopsis thaliana x Arabidopsis arenosa</name>
    <dbReference type="NCBI Taxonomy" id="1240361"/>
    <lineage>
        <taxon>Eukaryota</taxon>
        <taxon>Viridiplantae</taxon>
        <taxon>Streptophyta</taxon>
        <taxon>Embryophyta</taxon>
        <taxon>Tracheophyta</taxon>
        <taxon>Spermatophyta</taxon>
        <taxon>Magnoliopsida</taxon>
        <taxon>eudicotyledons</taxon>
        <taxon>Gunneridae</taxon>
        <taxon>Pentapetalae</taxon>
        <taxon>rosids</taxon>
        <taxon>malvids</taxon>
        <taxon>Brassicales</taxon>
        <taxon>Brassicaceae</taxon>
        <taxon>Camelineae</taxon>
        <taxon>Arabidopsis</taxon>
    </lineage>
</organism>
<dbReference type="AlphaFoldDB" id="A0A8T1YZU6"/>
<evidence type="ECO:0000313" key="2">
    <source>
        <dbReference type="Proteomes" id="UP000694240"/>
    </source>
</evidence>
<dbReference type="EMBL" id="JAEFBK010000011">
    <property type="protein sequence ID" value="KAG7552085.1"/>
    <property type="molecule type" value="Genomic_DNA"/>
</dbReference>
<sequence length="90" mass="10369">MCRTISTCYVRSFLSLLARFDLFSISVSFHRFLCLSSKFSVFPQLLKESYLRHSYLLLLKTHEQRWILGYINLGVTGGEASPELVLSGEF</sequence>
<protein>
    <submittedName>
        <fullName evidence="1">Uncharacterized protein</fullName>
    </submittedName>
</protein>
<reference evidence="1 2" key="1">
    <citation type="submission" date="2020-12" db="EMBL/GenBank/DDBJ databases">
        <title>Concerted genomic and epigenomic changes stabilize Arabidopsis allopolyploids.</title>
        <authorList>
            <person name="Chen Z."/>
        </authorList>
    </citation>
    <scope>NUCLEOTIDE SEQUENCE [LARGE SCALE GENOMIC DNA]</scope>
    <source>
        <strain evidence="1">Allo738</strain>
        <tissue evidence="1">Leaf</tissue>
    </source>
</reference>
<gene>
    <name evidence="1" type="ORF">ISN45_Aa06g026930</name>
</gene>
<proteinExistence type="predicted"/>
<name>A0A8T1YZU6_9BRAS</name>
<dbReference type="Proteomes" id="UP000694240">
    <property type="component" value="Chromosome 11"/>
</dbReference>
<keyword evidence="2" id="KW-1185">Reference proteome</keyword>
<accession>A0A8T1YZU6</accession>
<evidence type="ECO:0000313" key="1">
    <source>
        <dbReference type="EMBL" id="KAG7552085.1"/>
    </source>
</evidence>